<dbReference type="Proteomes" id="UP000623608">
    <property type="component" value="Unassembled WGS sequence"/>
</dbReference>
<comment type="caution">
    <text evidence="1">The sequence shown here is derived from an EMBL/GenBank/DDBJ whole genome shotgun (WGS) entry which is preliminary data.</text>
</comment>
<dbReference type="AlphaFoldDB" id="A0A919TS55"/>
<reference evidence="1" key="1">
    <citation type="submission" date="2021-01" db="EMBL/GenBank/DDBJ databases">
        <title>Whole genome shotgun sequence of Actinoplanes tereljensis NBRC 105297.</title>
        <authorList>
            <person name="Komaki H."/>
            <person name="Tamura T."/>
        </authorList>
    </citation>
    <scope>NUCLEOTIDE SEQUENCE</scope>
    <source>
        <strain evidence="1">NBRC 105297</strain>
    </source>
</reference>
<name>A0A919TS55_9ACTN</name>
<evidence type="ECO:0000313" key="1">
    <source>
        <dbReference type="EMBL" id="GIF21033.1"/>
    </source>
</evidence>
<accession>A0A919TS55</accession>
<proteinExistence type="predicted"/>
<organism evidence="1 2">
    <name type="scientific">Paractinoplanes tereljensis</name>
    <dbReference type="NCBI Taxonomy" id="571912"/>
    <lineage>
        <taxon>Bacteria</taxon>
        <taxon>Bacillati</taxon>
        <taxon>Actinomycetota</taxon>
        <taxon>Actinomycetes</taxon>
        <taxon>Micromonosporales</taxon>
        <taxon>Micromonosporaceae</taxon>
        <taxon>Paractinoplanes</taxon>
    </lineage>
</organism>
<sequence>MRARIDHRGLYIDLIPDDAQLLGLVRAVRAAGLATMQIEQTTDDNGLAVSIPLPEGAFAAATFAAMLLIVAEVDNRPAAALLDDFRARTGFDQKLYQQQ</sequence>
<evidence type="ECO:0000313" key="2">
    <source>
        <dbReference type="Proteomes" id="UP000623608"/>
    </source>
</evidence>
<dbReference type="EMBL" id="BOMY01000024">
    <property type="protein sequence ID" value="GIF21033.1"/>
    <property type="molecule type" value="Genomic_DNA"/>
</dbReference>
<protein>
    <submittedName>
        <fullName evidence="1">Uncharacterized protein</fullName>
    </submittedName>
</protein>
<gene>
    <name evidence="1" type="ORF">Ate02nite_37630</name>
</gene>
<keyword evidence="2" id="KW-1185">Reference proteome</keyword>
<dbReference type="RefSeq" id="WP_203807256.1">
    <property type="nucleotide sequence ID" value="NZ_BOMY01000024.1"/>
</dbReference>